<reference evidence="3" key="1">
    <citation type="submission" date="2017-02" db="UniProtKB">
        <authorList>
            <consortium name="WormBaseParasite"/>
        </authorList>
    </citation>
    <scope>IDENTIFICATION</scope>
</reference>
<feature type="transmembrane region" description="Helical" evidence="1">
    <location>
        <begin position="16"/>
        <end position="37"/>
    </location>
</feature>
<dbReference type="PROSITE" id="PS51257">
    <property type="entry name" value="PROKAR_LIPOPROTEIN"/>
    <property type="match status" value="1"/>
</dbReference>
<keyword evidence="2" id="KW-1185">Reference proteome</keyword>
<proteinExistence type="predicted"/>
<evidence type="ECO:0000313" key="2">
    <source>
        <dbReference type="Proteomes" id="UP000038045"/>
    </source>
</evidence>
<dbReference type="Proteomes" id="UP000038045">
    <property type="component" value="Unplaced"/>
</dbReference>
<protein>
    <submittedName>
        <fullName evidence="3">Uncharacterized protein</fullName>
    </submittedName>
</protein>
<name>A0A0N5A387_PARTI</name>
<accession>A0A0N5A387</accession>
<keyword evidence="1" id="KW-0472">Membrane</keyword>
<sequence>MIISKPEINIAQNQHIIITLIILFIIGLLGCMTIQCFQNRLKRKTYAIQPGTLITHVPADHQLFSIGPTDEKYETAWK</sequence>
<organism evidence="2 3">
    <name type="scientific">Parastrongyloides trichosuri</name>
    <name type="common">Possum-specific nematode worm</name>
    <dbReference type="NCBI Taxonomy" id="131310"/>
    <lineage>
        <taxon>Eukaryota</taxon>
        <taxon>Metazoa</taxon>
        <taxon>Ecdysozoa</taxon>
        <taxon>Nematoda</taxon>
        <taxon>Chromadorea</taxon>
        <taxon>Rhabditida</taxon>
        <taxon>Tylenchina</taxon>
        <taxon>Panagrolaimomorpha</taxon>
        <taxon>Strongyloidoidea</taxon>
        <taxon>Strongyloididae</taxon>
        <taxon>Parastrongyloides</taxon>
    </lineage>
</organism>
<dbReference type="WBParaSite" id="PTRK_0001609600.1">
    <property type="protein sequence ID" value="PTRK_0001609600.1"/>
    <property type="gene ID" value="PTRK_0001609600"/>
</dbReference>
<keyword evidence="1" id="KW-0812">Transmembrane</keyword>
<keyword evidence="1" id="KW-1133">Transmembrane helix</keyword>
<evidence type="ECO:0000313" key="3">
    <source>
        <dbReference type="WBParaSite" id="PTRK_0001609600.1"/>
    </source>
</evidence>
<dbReference type="AlphaFoldDB" id="A0A0N5A387"/>
<evidence type="ECO:0000256" key="1">
    <source>
        <dbReference type="SAM" id="Phobius"/>
    </source>
</evidence>